<evidence type="ECO:0008006" key="3">
    <source>
        <dbReference type="Google" id="ProtNLM"/>
    </source>
</evidence>
<evidence type="ECO:0000313" key="2">
    <source>
        <dbReference type="Proteomes" id="UP000192284"/>
    </source>
</evidence>
<organism evidence="1 2">
    <name type="scientific">Mycobacterium angelicum</name>
    <dbReference type="NCBI Taxonomy" id="470074"/>
    <lineage>
        <taxon>Bacteria</taxon>
        <taxon>Bacillati</taxon>
        <taxon>Actinomycetota</taxon>
        <taxon>Actinomycetes</taxon>
        <taxon>Mycobacteriales</taxon>
        <taxon>Mycobacteriaceae</taxon>
        <taxon>Mycobacterium</taxon>
    </lineage>
</organism>
<reference evidence="1 2" key="1">
    <citation type="submission" date="2017-02" db="EMBL/GenBank/DDBJ databases">
        <title>The new phylogeny of genus Mycobacterium.</title>
        <authorList>
            <person name="Tortoli E."/>
            <person name="Trovato A."/>
            <person name="Cirillo D.M."/>
        </authorList>
    </citation>
    <scope>NUCLEOTIDE SEQUENCE [LARGE SCALE GENOMIC DNA]</scope>
    <source>
        <strain evidence="1 2">DSM 45057</strain>
    </source>
</reference>
<proteinExistence type="predicted"/>
<comment type="caution">
    <text evidence="1">The sequence shown here is derived from an EMBL/GenBank/DDBJ whole genome shotgun (WGS) entry which is preliminary data.</text>
</comment>
<dbReference type="Proteomes" id="UP000192284">
    <property type="component" value="Unassembled WGS sequence"/>
</dbReference>
<gene>
    <name evidence="1" type="ORF">BST12_13675</name>
</gene>
<accession>A0A1W9ZTN6</accession>
<keyword evidence="2" id="KW-1185">Reference proteome</keyword>
<evidence type="ECO:0000313" key="1">
    <source>
        <dbReference type="EMBL" id="ORA21101.1"/>
    </source>
</evidence>
<dbReference type="EMBL" id="MVHE01000018">
    <property type="protein sequence ID" value="ORA21101.1"/>
    <property type="molecule type" value="Genomic_DNA"/>
</dbReference>
<protein>
    <recommendedName>
        <fullName evidence="3">TetR family transcriptional regulator</fullName>
    </recommendedName>
</protein>
<sequence length="86" mass="9794">METVYKTFTTREEARTAMQLFAADLAETGQLRVSATVARDVLWTYHAPELYQLLVLGRDWSAARYGDFITHALTHPLTGALLEHRE</sequence>
<dbReference type="AlphaFoldDB" id="A0A1W9ZTN6"/>
<name>A0A1W9ZTN6_MYCAN</name>